<evidence type="ECO:0000313" key="3">
    <source>
        <dbReference type="EMBL" id="KAK7433686.1"/>
    </source>
</evidence>
<sequence>MAKAKVQTARKTNQRKKLTAPAELKRHSDLRKEILENVKKHGKSEKTHKLYAGHVKRGKEWVKEYAAKQREVEEAWKAQGTGVQIETDSETSAELDPAFGTCLDGAPLECTPEAIAMFMHEKCFAKGCGRSTVDQIHAAFLLHYNTMRGNKYHESRRFQKDETTQEWVGNPVRSPEVEQMVKTCHNKDGEADRNHTRPMTMGDLEKIWMFLNMRCPDDLDADASLKNLALKTEKLFWNAYSSVGITVWTRNNETALLKRKHIILDPPPHPSGKKRQSPCFKVNLKDRKGWQKKMSKNEHQLNGHEFMIYPQSKTPWACMYTHLLRWIEHYEKYFLGPDEHFGDEDYIFPAFNSTWTSLKRNEPVSSKSINTLINGIAGAAGVKGASEFTTHCFRRGGAQYRFMYAPIGERWTLARIRWWGGWAEGEHRDTLIRYLLDELHTYEEDHSNALSPPDDNSQVGSAPQSDANWLVQGFAELNSSVESIQIKLSQMHQQFSPYSPPNPHPGMIPYPFVFPSHPAPNHHIPVQYPTFIPQYPTSSHPAIPPAPTPVPLGPAATTYTQLAASSVSKPFLSSASSIPIIPPISRSSSSEGWKIAVKQWQYPDLENGLTRALKDWPQEWYSEIGRKAHYGQRKMIAEEFLNK</sequence>
<dbReference type="Proteomes" id="UP001498398">
    <property type="component" value="Unassembled WGS sequence"/>
</dbReference>
<evidence type="ECO:0000256" key="1">
    <source>
        <dbReference type="ARBA" id="ARBA00023172"/>
    </source>
</evidence>
<name>A0ABR1IMG7_9AGAR</name>
<dbReference type="EMBL" id="JBANRG010000144">
    <property type="protein sequence ID" value="KAK7433686.1"/>
    <property type="molecule type" value="Genomic_DNA"/>
</dbReference>
<reference evidence="3 4" key="1">
    <citation type="submission" date="2024-01" db="EMBL/GenBank/DDBJ databases">
        <title>A draft genome for the cacao thread blight pathogen Marasmiellus scandens.</title>
        <authorList>
            <person name="Baruah I.K."/>
            <person name="Leung J."/>
            <person name="Bukari Y."/>
            <person name="Amoako-Attah I."/>
            <person name="Meinhardt L.W."/>
            <person name="Bailey B.A."/>
            <person name="Cohen S.P."/>
        </authorList>
    </citation>
    <scope>NUCLEOTIDE SEQUENCE [LARGE SCALE GENOMIC DNA]</scope>
    <source>
        <strain evidence="3 4">GH-19</strain>
    </source>
</reference>
<organism evidence="3 4">
    <name type="scientific">Marasmiellus scandens</name>
    <dbReference type="NCBI Taxonomy" id="2682957"/>
    <lineage>
        <taxon>Eukaryota</taxon>
        <taxon>Fungi</taxon>
        <taxon>Dikarya</taxon>
        <taxon>Basidiomycota</taxon>
        <taxon>Agaricomycotina</taxon>
        <taxon>Agaricomycetes</taxon>
        <taxon>Agaricomycetidae</taxon>
        <taxon>Agaricales</taxon>
        <taxon>Marasmiineae</taxon>
        <taxon>Omphalotaceae</taxon>
        <taxon>Marasmiellus</taxon>
    </lineage>
</organism>
<feature type="region of interest" description="Disordered" evidence="2">
    <location>
        <begin position="1"/>
        <end position="20"/>
    </location>
</feature>
<accession>A0ABR1IMG7</accession>
<protein>
    <recommendedName>
        <fullName evidence="5">Ndc10 domain-containing protein</fullName>
    </recommendedName>
</protein>
<evidence type="ECO:0000313" key="4">
    <source>
        <dbReference type="Proteomes" id="UP001498398"/>
    </source>
</evidence>
<dbReference type="InterPro" id="IPR011010">
    <property type="entry name" value="DNA_brk_join_enz"/>
</dbReference>
<keyword evidence="4" id="KW-1185">Reference proteome</keyword>
<feature type="compositionally biased region" description="Polar residues" evidence="2">
    <location>
        <begin position="448"/>
        <end position="464"/>
    </location>
</feature>
<evidence type="ECO:0008006" key="5">
    <source>
        <dbReference type="Google" id="ProtNLM"/>
    </source>
</evidence>
<evidence type="ECO:0000256" key="2">
    <source>
        <dbReference type="SAM" id="MobiDB-lite"/>
    </source>
</evidence>
<proteinExistence type="predicted"/>
<feature type="region of interest" description="Disordered" evidence="2">
    <location>
        <begin position="445"/>
        <end position="464"/>
    </location>
</feature>
<dbReference type="SUPFAM" id="SSF56349">
    <property type="entry name" value="DNA breaking-rejoining enzymes"/>
    <property type="match status" value="1"/>
</dbReference>
<dbReference type="Gene3D" id="1.10.443.10">
    <property type="entry name" value="Intergrase catalytic core"/>
    <property type="match status" value="1"/>
</dbReference>
<comment type="caution">
    <text evidence="3">The sequence shown here is derived from an EMBL/GenBank/DDBJ whole genome shotgun (WGS) entry which is preliminary data.</text>
</comment>
<gene>
    <name evidence="3" type="ORF">VKT23_020633</name>
</gene>
<dbReference type="InterPro" id="IPR013762">
    <property type="entry name" value="Integrase-like_cat_sf"/>
</dbReference>
<keyword evidence="1" id="KW-0233">DNA recombination</keyword>